<gene>
    <name evidence="3" type="ORF">DFP76_105382</name>
</gene>
<proteinExistence type="predicted"/>
<name>A0A366CYI8_9GAMM</name>
<evidence type="ECO:0000313" key="3">
    <source>
        <dbReference type="EMBL" id="RBO82907.1"/>
    </source>
</evidence>
<dbReference type="OrthoDB" id="6103324at2"/>
<dbReference type="EMBL" id="QNRF01000005">
    <property type="protein sequence ID" value="RBO82907.1"/>
    <property type="molecule type" value="Genomic_DNA"/>
</dbReference>
<feature type="compositionally biased region" description="Low complexity" evidence="2">
    <location>
        <begin position="210"/>
        <end position="224"/>
    </location>
</feature>
<protein>
    <submittedName>
        <fullName evidence="3">Uncharacterized protein</fullName>
    </submittedName>
</protein>
<reference evidence="3 4" key="1">
    <citation type="submission" date="2018-06" db="EMBL/GenBank/DDBJ databases">
        <title>Genomic Encyclopedia of Type Strains, Phase III (KMG-III): the genomes of soil and plant-associated and newly described type strains.</title>
        <authorList>
            <person name="Whitman W."/>
        </authorList>
    </citation>
    <scope>NUCLEOTIDE SEQUENCE [LARGE SCALE GENOMIC DNA]</scope>
    <source>
        <strain evidence="3 4">CECT 7732</strain>
    </source>
</reference>
<evidence type="ECO:0000256" key="1">
    <source>
        <dbReference type="SAM" id="Coils"/>
    </source>
</evidence>
<feature type="region of interest" description="Disordered" evidence="2">
    <location>
        <begin position="206"/>
        <end position="227"/>
    </location>
</feature>
<evidence type="ECO:0000256" key="2">
    <source>
        <dbReference type="SAM" id="MobiDB-lite"/>
    </source>
</evidence>
<organism evidence="3 4">
    <name type="scientific">Marinomonas aquiplantarum</name>
    <dbReference type="NCBI Taxonomy" id="491951"/>
    <lineage>
        <taxon>Bacteria</taxon>
        <taxon>Pseudomonadati</taxon>
        <taxon>Pseudomonadota</taxon>
        <taxon>Gammaproteobacteria</taxon>
        <taxon>Oceanospirillales</taxon>
        <taxon>Oceanospirillaceae</taxon>
        <taxon>Marinomonas</taxon>
    </lineage>
</organism>
<keyword evidence="4" id="KW-1185">Reference proteome</keyword>
<feature type="coiled-coil region" evidence="1">
    <location>
        <begin position="45"/>
        <end position="72"/>
    </location>
</feature>
<keyword evidence="1" id="KW-0175">Coiled coil</keyword>
<comment type="caution">
    <text evidence="3">The sequence shown here is derived from an EMBL/GenBank/DDBJ whole genome shotgun (WGS) entry which is preliminary data.</text>
</comment>
<sequence>MARKANISRSEILQACWTLIDKQQYPNIPRVAQYFLDKDGRQCSNTTLLNAINQWQKDYQEHQEQIELNLDERLAAPIKQFIRETTKQLNQLVEEKAFDVEAERKLKQSAIDSDYLSLSASLATLEEAHQELKEVHHSHQIQTASLTQEKQYLEKRLNEVASHNQLLKKQLEEAHKANETLRLNLAQRELDLAKQDVQISSLERAHAEQHLQQQNEQQKLEQANRQWQEIHSQLESLNASVNQLQDKDKDRGKGK</sequence>
<dbReference type="RefSeq" id="WP_113874848.1">
    <property type="nucleotide sequence ID" value="NZ_QNRF01000005.1"/>
</dbReference>
<evidence type="ECO:0000313" key="4">
    <source>
        <dbReference type="Proteomes" id="UP000252086"/>
    </source>
</evidence>
<dbReference type="AlphaFoldDB" id="A0A366CYI8"/>
<accession>A0A366CYI8</accession>
<dbReference type="Proteomes" id="UP000252086">
    <property type="component" value="Unassembled WGS sequence"/>
</dbReference>